<dbReference type="PANTHER" id="PTHR11203:SF37">
    <property type="entry name" value="INTEGRATOR COMPLEX SUBUNIT 11"/>
    <property type="match status" value="1"/>
</dbReference>
<dbReference type="InterPro" id="IPR050698">
    <property type="entry name" value="MBL"/>
</dbReference>
<dbReference type="Pfam" id="PF07521">
    <property type="entry name" value="RMMBL"/>
    <property type="match status" value="1"/>
</dbReference>
<evidence type="ECO:0000313" key="5">
    <source>
        <dbReference type="Proteomes" id="UP000054997"/>
    </source>
</evidence>
<gene>
    <name evidence="4" type="ORF">Llon_0828</name>
</gene>
<keyword evidence="5" id="KW-1185">Reference proteome</keyword>
<dbReference type="Pfam" id="PF10996">
    <property type="entry name" value="Beta-Casp"/>
    <property type="match status" value="1"/>
</dbReference>
<dbReference type="Pfam" id="PF00753">
    <property type="entry name" value="Lactamase_B"/>
    <property type="match status" value="1"/>
</dbReference>
<dbReference type="Gene3D" id="3.40.50.10890">
    <property type="match status" value="1"/>
</dbReference>
<dbReference type="InterPro" id="IPR001279">
    <property type="entry name" value="Metallo-B-lactamas"/>
</dbReference>
<proteinExistence type="predicted"/>
<comment type="caution">
    <text evidence="4">The sequence shown here is derived from an EMBL/GenBank/DDBJ whole genome shotgun (WGS) entry which is preliminary data.</text>
</comment>
<dbReference type="InterPro" id="IPR011108">
    <property type="entry name" value="RMMBL"/>
</dbReference>
<dbReference type="GO" id="GO:0016787">
    <property type="term" value="F:hydrolase activity"/>
    <property type="evidence" value="ECO:0007669"/>
    <property type="project" value="UniProtKB-KW"/>
</dbReference>
<dbReference type="InterPro" id="IPR022712">
    <property type="entry name" value="Beta_Casp"/>
</dbReference>
<feature type="domain" description="Beta-Casp" evidence="3">
    <location>
        <begin position="247"/>
        <end position="366"/>
    </location>
</feature>
<protein>
    <submittedName>
        <fullName evidence="4">Metallo-beta-lactamase superfamily protein</fullName>
    </submittedName>
</protein>
<dbReference type="GO" id="GO:0004521">
    <property type="term" value="F:RNA endonuclease activity"/>
    <property type="evidence" value="ECO:0007669"/>
    <property type="project" value="TreeGrafter"/>
</dbReference>
<dbReference type="EMBL" id="LNYK01000014">
    <property type="protein sequence ID" value="KTD21663.1"/>
    <property type="molecule type" value="Genomic_DNA"/>
</dbReference>
<dbReference type="SMART" id="SM00849">
    <property type="entry name" value="Lactamase_B"/>
    <property type="match status" value="1"/>
</dbReference>
<dbReference type="PANTHER" id="PTHR11203">
    <property type="entry name" value="CLEAVAGE AND POLYADENYLATION SPECIFICITY FACTOR FAMILY MEMBER"/>
    <property type="match status" value="1"/>
</dbReference>
<dbReference type="CDD" id="cd16295">
    <property type="entry name" value="TTHA0252-CPSF-like_MBL-fold"/>
    <property type="match status" value="1"/>
</dbReference>
<dbReference type="RefSeq" id="WP_058528831.1">
    <property type="nucleotide sequence ID" value="NZ_CAAAHZ010000002.1"/>
</dbReference>
<accession>A0A0W0VNK9</accession>
<dbReference type="Gene3D" id="3.60.15.10">
    <property type="entry name" value="Ribonuclease Z/Hydroxyacylglutathione hydrolase-like"/>
    <property type="match status" value="1"/>
</dbReference>
<feature type="domain" description="Metallo-beta-lactamase" evidence="2">
    <location>
        <begin position="13"/>
        <end position="242"/>
    </location>
</feature>
<evidence type="ECO:0000259" key="3">
    <source>
        <dbReference type="SMART" id="SM01027"/>
    </source>
</evidence>
<dbReference type="AlphaFoldDB" id="A0A0W0VNK9"/>
<dbReference type="STRING" id="45068.Llon_0828"/>
<dbReference type="SUPFAM" id="SSF56281">
    <property type="entry name" value="Metallo-hydrolase/oxidoreductase"/>
    <property type="match status" value="1"/>
</dbReference>
<evidence type="ECO:0000256" key="1">
    <source>
        <dbReference type="ARBA" id="ARBA00022801"/>
    </source>
</evidence>
<evidence type="ECO:0000259" key="2">
    <source>
        <dbReference type="SMART" id="SM00849"/>
    </source>
</evidence>
<dbReference type="Proteomes" id="UP000054997">
    <property type="component" value="Unassembled WGS sequence"/>
</dbReference>
<name>A0A0W0VNK9_9GAMM</name>
<organism evidence="4 5">
    <name type="scientific">Legionella londiniensis</name>
    <dbReference type="NCBI Taxonomy" id="45068"/>
    <lineage>
        <taxon>Bacteria</taxon>
        <taxon>Pseudomonadati</taxon>
        <taxon>Pseudomonadota</taxon>
        <taxon>Gammaproteobacteria</taxon>
        <taxon>Legionellales</taxon>
        <taxon>Legionellaceae</taxon>
        <taxon>Legionella</taxon>
    </lineage>
</organism>
<dbReference type="SMART" id="SM01027">
    <property type="entry name" value="Beta-Casp"/>
    <property type="match status" value="1"/>
</dbReference>
<sequence>MKLTFLGATQTVTGSKYLIESAQRKILVDCGLFQGYKALRLKNWSPLPVQPKDIDAVILTHAHIDHSGYLPLLVKNGFTGYIYTTQATFDLCSILLPDSGHIHEEDAKKANLYGYSKHHPALPLYTKEDAERSLCQFKTIQFSKSFDLFDTFEITLRRAGHILGAAMAQIETEKTKCLFTGDLGRPLDPVMNPPDLVQDTDYLILESTYGDRLHDPSDPKDRLGSIIRETAKRGGSILIPAFAVGRSQAVLYYLQKLKEEGQIPNLPIYLDSPMAIDATKILQKHLGEHKLSYEQCEKTCHIAKYINTVEESKQIDQETMPKIIISASGMMTGGRILHHIKAYAPHSKHTILINGFQAGGTRGDRLLKGERVLKIHGKMVPINAHIEYLTNTSAHADYEEILQWLEGFKRFPRKVFITHGEHQASLSLKSKIESRFGWMCELPAYLDEKIL</sequence>
<dbReference type="OrthoDB" id="9803916at2"/>
<reference evidence="4 5" key="1">
    <citation type="submission" date="2015-11" db="EMBL/GenBank/DDBJ databases">
        <title>Genomic analysis of 38 Legionella species identifies large and diverse effector repertoires.</title>
        <authorList>
            <person name="Burstein D."/>
            <person name="Amaro F."/>
            <person name="Zusman T."/>
            <person name="Lifshitz Z."/>
            <person name="Cohen O."/>
            <person name="Gilbert J.A."/>
            <person name="Pupko T."/>
            <person name="Shuman H.A."/>
            <person name="Segal G."/>
        </authorList>
    </citation>
    <scope>NUCLEOTIDE SEQUENCE [LARGE SCALE GENOMIC DNA]</scope>
    <source>
        <strain evidence="4 5">ATCC 49505</strain>
    </source>
</reference>
<dbReference type="InterPro" id="IPR036866">
    <property type="entry name" value="RibonucZ/Hydroxyglut_hydro"/>
</dbReference>
<keyword evidence="1" id="KW-0378">Hydrolase</keyword>
<evidence type="ECO:0000313" key="4">
    <source>
        <dbReference type="EMBL" id="KTD21663.1"/>
    </source>
</evidence>
<dbReference type="PATRIC" id="fig|45068.5.peg.884"/>